<dbReference type="EMBL" id="WAAU01000003">
    <property type="protein sequence ID" value="KAB1160512.1"/>
    <property type="molecule type" value="Genomic_DNA"/>
</dbReference>
<dbReference type="PROSITE" id="PS51257">
    <property type="entry name" value="PROKAR_LIPOPROTEIN"/>
    <property type="match status" value="1"/>
</dbReference>
<evidence type="ECO:0008006" key="3">
    <source>
        <dbReference type="Google" id="ProtNLM"/>
    </source>
</evidence>
<dbReference type="AlphaFoldDB" id="A0A7J5ASA6"/>
<evidence type="ECO:0000313" key="2">
    <source>
        <dbReference type="Proteomes" id="UP000467305"/>
    </source>
</evidence>
<evidence type="ECO:0000313" key="1">
    <source>
        <dbReference type="EMBL" id="KAB1160512.1"/>
    </source>
</evidence>
<sequence>MKNKILHFLFITIILISCNKYSRDKYPQLVSKLESYKNINSCYSAELNTLDKIPTDIHNSIKAYFKKRLGDSIFQKLEFKNVDVFSNKPIKIKRNSDDIVSLLGQLKEKEECDTIIAFPIYSATYHLKKPEIGIEKIGLNLMLDKNGKIIKGIQFPTIEVFNKTIPIDSVHSELIRRKIPYKKLNIELWFDKKTKSFIWETNTLVRNGSIFGPSCFPEVKHHFKMNATTGEITEYDSEKVEKYFTYEY</sequence>
<keyword evidence="2" id="KW-1185">Reference proteome</keyword>
<dbReference type="RefSeq" id="WP_150898141.1">
    <property type="nucleotide sequence ID" value="NZ_WAAU01000003.1"/>
</dbReference>
<dbReference type="OrthoDB" id="1185829at2"/>
<organism evidence="1 2">
    <name type="scientific">Tenacibaculum aiptasiae</name>
    <dbReference type="NCBI Taxonomy" id="426481"/>
    <lineage>
        <taxon>Bacteria</taxon>
        <taxon>Pseudomonadati</taxon>
        <taxon>Bacteroidota</taxon>
        <taxon>Flavobacteriia</taxon>
        <taxon>Flavobacteriales</taxon>
        <taxon>Flavobacteriaceae</taxon>
        <taxon>Tenacibaculum</taxon>
    </lineage>
</organism>
<accession>A0A7J5ASA6</accession>
<proteinExistence type="predicted"/>
<comment type="caution">
    <text evidence="1">The sequence shown here is derived from an EMBL/GenBank/DDBJ whole genome shotgun (WGS) entry which is preliminary data.</text>
</comment>
<dbReference type="Proteomes" id="UP000467305">
    <property type="component" value="Unassembled WGS sequence"/>
</dbReference>
<name>A0A7J5ASA6_9FLAO</name>
<reference evidence="1 2" key="1">
    <citation type="submission" date="2019-09" db="EMBL/GenBank/DDBJ databases">
        <authorList>
            <person name="Cao W.R."/>
        </authorList>
    </citation>
    <scope>NUCLEOTIDE SEQUENCE [LARGE SCALE GENOMIC DNA]</scope>
    <source>
        <strain evidence="2">a4</strain>
    </source>
</reference>
<gene>
    <name evidence="1" type="ORF">F7018_01155</name>
</gene>
<protein>
    <recommendedName>
        <fullName evidence="3">Lipoprotein</fullName>
    </recommendedName>
</protein>